<proteinExistence type="predicted"/>
<dbReference type="Proteomes" id="UP000784064">
    <property type="component" value="Unassembled WGS sequence"/>
</dbReference>
<reference evidence="1" key="2">
    <citation type="submission" date="2021-01" db="EMBL/GenBank/DDBJ databases">
        <authorList>
            <person name="Yu Y."/>
        </authorList>
    </citation>
    <scope>NUCLEOTIDE SEQUENCE</scope>
    <source>
        <strain evidence="1">As-5</strain>
        <strain evidence="2">As-6</strain>
    </source>
</reference>
<evidence type="ECO:0000313" key="4">
    <source>
        <dbReference type="Proteomes" id="UP000784064"/>
    </source>
</evidence>
<gene>
    <name evidence="1" type="ORF">JJW18_01355</name>
    <name evidence="2" type="ORF">JJW19_06120</name>
</gene>
<dbReference type="EMBL" id="JAFFTB010000009">
    <property type="protein sequence ID" value="MBM9937714.1"/>
    <property type="molecule type" value="Genomic_DNA"/>
</dbReference>
<dbReference type="AlphaFoldDB" id="A0AAX2GHB1"/>
<sequence>MNLQPSSSPLRPSRPAPDNGRFDLLDVNALQDPGSGRIVHLYSLVARCLSCELVFKAQEGDGLVSTSAARVLRCPTGCGEQAFRGSVLRQWQQAPHAL</sequence>
<dbReference type="Proteomes" id="UP000749453">
    <property type="component" value="Unassembled WGS sequence"/>
</dbReference>
<reference evidence="3" key="1">
    <citation type="submission" date="2021-01" db="EMBL/GenBank/DDBJ databases">
        <title>Stenotrophomonas maltophilia.</title>
        <authorList>
            <person name="Yu Y."/>
        </authorList>
    </citation>
    <scope>NUCLEOTIDE SEQUENCE [LARGE SCALE GENOMIC DNA]</scope>
    <source>
        <strain evidence="3">As-6</strain>
    </source>
</reference>
<evidence type="ECO:0000313" key="2">
    <source>
        <dbReference type="EMBL" id="MBM9937714.1"/>
    </source>
</evidence>
<comment type="caution">
    <text evidence="1">The sequence shown here is derived from an EMBL/GenBank/DDBJ whole genome shotgun (WGS) entry which is preliminary data.</text>
</comment>
<name>A0AAX2GHB1_9GAMM</name>
<evidence type="ECO:0000313" key="3">
    <source>
        <dbReference type="Proteomes" id="UP000749453"/>
    </source>
</evidence>
<evidence type="ECO:0000313" key="1">
    <source>
        <dbReference type="EMBL" id="MBM9912118.1"/>
    </source>
</evidence>
<evidence type="ECO:0008006" key="5">
    <source>
        <dbReference type="Google" id="ProtNLM"/>
    </source>
</evidence>
<organism evidence="1 4">
    <name type="scientific">Stenotrophomonas lactitubi</name>
    <dbReference type="NCBI Taxonomy" id="2045214"/>
    <lineage>
        <taxon>Bacteria</taxon>
        <taxon>Pseudomonadati</taxon>
        <taxon>Pseudomonadota</taxon>
        <taxon>Gammaproteobacteria</taxon>
        <taxon>Lysobacterales</taxon>
        <taxon>Lysobacteraceae</taxon>
        <taxon>Stenotrophomonas</taxon>
    </lineage>
</organism>
<dbReference type="RefSeq" id="WP_089235735.1">
    <property type="nucleotide sequence ID" value="NZ_FZPB01000001.1"/>
</dbReference>
<accession>A0AAX2GHB1</accession>
<protein>
    <recommendedName>
        <fullName evidence="5">Transcriptional regulator</fullName>
    </recommendedName>
</protein>
<keyword evidence="3" id="KW-1185">Reference proteome</keyword>
<dbReference type="EMBL" id="JAFFTA010000001">
    <property type="protein sequence ID" value="MBM9912118.1"/>
    <property type="molecule type" value="Genomic_DNA"/>
</dbReference>